<feature type="region of interest" description="Disordered" evidence="11">
    <location>
        <begin position="129"/>
        <end position="149"/>
    </location>
</feature>
<dbReference type="OrthoDB" id="6581954at2759"/>
<keyword evidence="7 12" id="KW-0472">Membrane</keyword>
<dbReference type="GO" id="GO:0006865">
    <property type="term" value="P:amino acid transport"/>
    <property type="evidence" value="ECO:0007669"/>
    <property type="project" value="TreeGrafter"/>
</dbReference>
<feature type="compositionally biased region" description="Basic and acidic residues" evidence="11">
    <location>
        <begin position="53"/>
        <end position="71"/>
    </location>
</feature>
<evidence type="ECO:0000256" key="4">
    <source>
        <dbReference type="ARBA" id="ARBA00022692"/>
    </source>
</evidence>
<keyword evidence="6 12" id="KW-1133">Transmembrane helix</keyword>
<keyword evidence="5 10" id="KW-0769">Symport</keyword>
<dbReference type="SUPFAM" id="SSF161070">
    <property type="entry name" value="SNF-like"/>
    <property type="match status" value="1"/>
</dbReference>
<feature type="transmembrane region" description="Helical" evidence="12">
    <location>
        <begin position="232"/>
        <end position="258"/>
    </location>
</feature>
<evidence type="ECO:0000256" key="2">
    <source>
        <dbReference type="ARBA" id="ARBA00006459"/>
    </source>
</evidence>
<dbReference type="PANTHER" id="PTHR11616:SF38">
    <property type="entry name" value="SODIUM-DEPENDENT DOPAMINE TRANSPORTER"/>
    <property type="match status" value="1"/>
</dbReference>
<evidence type="ECO:0000256" key="8">
    <source>
        <dbReference type="PIRSR" id="PIRSR600175-1"/>
    </source>
</evidence>
<comment type="similarity">
    <text evidence="2 10">Belongs to the sodium:neurotransmitter symporter (SNF) (TC 2.A.22) family.</text>
</comment>
<name>A0A9P0D3A1_9CUCU</name>
<evidence type="ECO:0000256" key="1">
    <source>
        <dbReference type="ARBA" id="ARBA00004141"/>
    </source>
</evidence>
<keyword evidence="4 10" id="KW-0812">Transmembrane</keyword>
<feature type="binding site" evidence="8">
    <location>
        <position position="166"/>
    </location>
    <ligand>
        <name>Na(+)</name>
        <dbReference type="ChEBI" id="CHEBI:29101"/>
        <label>1</label>
    </ligand>
</feature>
<feature type="binding site" evidence="8">
    <location>
        <position position="168"/>
    </location>
    <ligand>
        <name>Na(+)</name>
        <dbReference type="ChEBI" id="CHEBI:29101"/>
        <label>1</label>
    </ligand>
</feature>
<evidence type="ECO:0000313" key="13">
    <source>
        <dbReference type="EMBL" id="CAH1111248.1"/>
    </source>
</evidence>
<keyword evidence="8" id="KW-0479">Metal-binding</keyword>
<feature type="binding site" evidence="8">
    <location>
        <position position="173"/>
    </location>
    <ligand>
        <name>Na(+)</name>
        <dbReference type="ChEBI" id="CHEBI:29101"/>
        <label>1</label>
    </ligand>
</feature>
<proteinExistence type="inferred from homology"/>
<comment type="subcellular location">
    <subcellularLocation>
        <location evidence="1">Membrane</location>
        <topology evidence="1">Multi-pass membrane protein</topology>
    </subcellularLocation>
</comment>
<gene>
    <name evidence="13" type="ORF">PSYICH_LOCUS11213</name>
</gene>
<dbReference type="PRINTS" id="PR00176">
    <property type="entry name" value="NANEUSMPORT"/>
</dbReference>
<dbReference type="GO" id="GO:0035725">
    <property type="term" value="P:sodium ion transmembrane transport"/>
    <property type="evidence" value="ECO:0007669"/>
    <property type="project" value="TreeGrafter"/>
</dbReference>
<evidence type="ECO:0000256" key="11">
    <source>
        <dbReference type="SAM" id="MobiDB-lite"/>
    </source>
</evidence>
<evidence type="ECO:0000256" key="12">
    <source>
        <dbReference type="SAM" id="Phobius"/>
    </source>
</evidence>
<dbReference type="GO" id="GO:0046872">
    <property type="term" value="F:metal ion binding"/>
    <property type="evidence" value="ECO:0007669"/>
    <property type="project" value="UniProtKB-KW"/>
</dbReference>
<keyword evidence="14" id="KW-1185">Reference proteome</keyword>
<evidence type="ECO:0000256" key="9">
    <source>
        <dbReference type="PIRSR" id="PIRSR600175-2"/>
    </source>
</evidence>
<dbReference type="Pfam" id="PF00209">
    <property type="entry name" value="SNF"/>
    <property type="match status" value="1"/>
</dbReference>
<keyword evidence="3 10" id="KW-0813">Transport</keyword>
<dbReference type="EMBL" id="OV651817">
    <property type="protein sequence ID" value="CAH1111248.1"/>
    <property type="molecule type" value="Genomic_DNA"/>
</dbReference>
<keyword evidence="9" id="KW-1015">Disulfide bond</keyword>
<dbReference type="PANTHER" id="PTHR11616">
    <property type="entry name" value="SODIUM/CHLORIDE DEPENDENT TRANSPORTER"/>
    <property type="match status" value="1"/>
</dbReference>
<dbReference type="InterPro" id="IPR000175">
    <property type="entry name" value="Na/ntran_symport"/>
</dbReference>
<feature type="transmembrane region" description="Helical" evidence="12">
    <location>
        <begin position="160"/>
        <end position="178"/>
    </location>
</feature>
<feature type="compositionally biased region" description="Polar residues" evidence="11">
    <location>
        <begin position="72"/>
        <end position="110"/>
    </location>
</feature>
<organism evidence="13 14">
    <name type="scientific">Psylliodes chrysocephalus</name>
    <dbReference type="NCBI Taxonomy" id="3402493"/>
    <lineage>
        <taxon>Eukaryota</taxon>
        <taxon>Metazoa</taxon>
        <taxon>Ecdysozoa</taxon>
        <taxon>Arthropoda</taxon>
        <taxon>Hexapoda</taxon>
        <taxon>Insecta</taxon>
        <taxon>Pterygota</taxon>
        <taxon>Neoptera</taxon>
        <taxon>Endopterygota</taxon>
        <taxon>Coleoptera</taxon>
        <taxon>Polyphaga</taxon>
        <taxon>Cucujiformia</taxon>
        <taxon>Chrysomeloidea</taxon>
        <taxon>Chrysomelidae</taxon>
        <taxon>Galerucinae</taxon>
        <taxon>Alticini</taxon>
        <taxon>Psylliodes</taxon>
    </lineage>
</organism>
<evidence type="ECO:0000256" key="6">
    <source>
        <dbReference type="ARBA" id="ARBA00022989"/>
    </source>
</evidence>
<dbReference type="Proteomes" id="UP001153636">
    <property type="component" value="Chromosome 5"/>
</dbReference>
<evidence type="ECO:0000256" key="5">
    <source>
        <dbReference type="ARBA" id="ARBA00022847"/>
    </source>
</evidence>
<dbReference type="PROSITE" id="PS50267">
    <property type="entry name" value="NA_NEUROTRAN_SYMP_3"/>
    <property type="match status" value="1"/>
</dbReference>
<feature type="binding site" evidence="8">
    <location>
        <position position="169"/>
    </location>
    <ligand>
        <name>Na(+)</name>
        <dbReference type="ChEBI" id="CHEBI:29101"/>
        <label>1</label>
    </ligand>
</feature>
<evidence type="ECO:0000256" key="3">
    <source>
        <dbReference type="ARBA" id="ARBA00022448"/>
    </source>
</evidence>
<reference evidence="13" key="1">
    <citation type="submission" date="2022-01" db="EMBL/GenBank/DDBJ databases">
        <authorList>
            <person name="King R."/>
        </authorList>
    </citation>
    <scope>NUCLEOTIDE SEQUENCE</scope>
</reference>
<evidence type="ECO:0000313" key="14">
    <source>
        <dbReference type="Proteomes" id="UP001153636"/>
    </source>
</evidence>
<protein>
    <recommendedName>
        <fullName evidence="10">Transporter</fullName>
    </recommendedName>
</protein>
<dbReference type="GO" id="GO:0015293">
    <property type="term" value="F:symporter activity"/>
    <property type="evidence" value="ECO:0007669"/>
    <property type="project" value="UniProtKB-KW"/>
</dbReference>
<sequence>MNNFREKMAAHLYENLPLKRLTRNNELARASKFAFPDEKLKKLKSPDMKDSLEALLEKSKSPEKVAKREFGSSENIKSNVEKNCNQNGQKKASTSTMDDGYGSSNSTPQVSEDLHVQVEEDEHESFVLSTSSSQAADVDPDSITAGPDDNRETWGSNTDFLLSIIGFAVDLANVWRFPYLCYRNGGGAFLIPYTLLLVFGAVPLFYMELILGQFYRQGPISLWRICPLFKGVGFCAVLVSFYVSFYYNVILAWALYFIGSSLSSNLPWIHCNNTWNTDRCWDSMNINTSAKLLNITINETSKTRHTPASEFFK</sequence>
<dbReference type="PROSITE" id="PS00610">
    <property type="entry name" value="NA_NEUROTRAN_SYMP_1"/>
    <property type="match status" value="1"/>
</dbReference>
<feature type="transmembrane region" description="Helical" evidence="12">
    <location>
        <begin position="190"/>
        <end position="211"/>
    </location>
</feature>
<evidence type="ECO:0000256" key="7">
    <source>
        <dbReference type="ARBA" id="ARBA00023136"/>
    </source>
</evidence>
<dbReference type="GO" id="GO:0005886">
    <property type="term" value="C:plasma membrane"/>
    <property type="evidence" value="ECO:0007669"/>
    <property type="project" value="TreeGrafter"/>
</dbReference>
<feature type="region of interest" description="Disordered" evidence="11">
    <location>
        <begin position="53"/>
        <end position="110"/>
    </location>
</feature>
<keyword evidence="8" id="KW-0915">Sodium</keyword>
<dbReference type="PROSITE" id="PS00754">
    <property type="entry name" value="NA_NEUROTRAN_SYMP_2"/>
    <property type="match status" value="1"/>
</dbReference>
<evidence type="ECO:0000256" key="10">
    <source>
        <dbReference type="RuleBase" id="RU003732"/>
    </source>
</evidence>
<feature type="disulfide bond" evidence="9">
    <location>
        <begin position="271"/>
        <end position="280"/>
    </location>
</feature>
<dbReference type="InterPro" id="IPR037272">
    <property type="entry name" value="SNS_sf"/>
</dbReference>
<dbReference type="AlphaFoldDB" id="A0A9P0D3A1"/>
<accession>A0A9P0D3A1</accession>